<evidence type="ECO:0000256" key="7">
    <source>
        <dbReference type="SAM" id="MobiDB-lite"/>
    </source>
</evidence>
<dbReference type="AlphaFoldDB" id="A0A4Y9ZIF6"/>
<dbReference type="InterPro" id="IPR038753">
    <property type="entry name" value="NFKBIL1"/>
</dbReference>
<evidence type="ECO:0000256" key="2">
    <source>
        <dbReference type="ARBA" id="ARBA00022553"/>
    </source>
</evidence>
<keyword evidence="6" id="KW-0175">Coiled coil</keyword>
<keyword evidence="4" id="KW-0040">ANK repeat</keyword>
<feature type="coiled-coil region" evidence="6">
    <location>
        <begin position="24"/>
        <end position="55"/>
    </location>
</feature>
<keyword evidence="3" id="KW-0677">Repeat</keyword>
<keyword evidence="9" id="KW-1185">Reference proteome</keyword>
<evidence type="ECO:0000313" key="9">
    <source>
        <dbReference type="Proteomes" id="UP000298061"/>
    </source>
</evidence>
<feature type="region of interest" description="Disordered" evidence="7">
    <location>
        <begin position="1"/>
        <end position="22"/>
    </location>
</feature>
<dbReference type="PANTHER" id="PTHR15263:SF1">
    <property type="entry name" value="NF-KAPPA-B INHIBITOR-LIKE PROTEIN 1"/>
    <property type="match status" value="1"/>
</dbReference>
<evidence type="ECO:0000256" key="5">
    <source>
        <dbReference type="ARBA" id="ARBA00023242"/>
    </source>
</evidence>
<name>A0A4Y9ZIF6_9AGAM</name>
<protein>
    <recommendedName>
        <fullName evidence="10">NF-kappa-B inhibitor-like protein 1</fullName>
    </recommendedName>
</protein>
<feature type="non-terminal residue" evidence="8">
    <location>
        <position position="1"/>
    </location>
</feature>
<organism evidence="8 9">
    <name type="scientific">Hericium alpestre</name>
    <dbReference type="NCBI Taxonomy" id="135208"/>
    <lineage>
        <taxon>Eukaryota</taxon>
        <taxon>Fungi</taxon>
        <taxon>Dikarya</taxon>
        <taxon>Basidiomycota</taxon>
        <taxon>Agaricomycotina</taxon>
        <taxon>Agaricomycetes</taxon>
        <taxon>Russulales</taxon>
        <taxon>Hericiaceae</taxon>
        <taxon>Hericium</taxon>
    </lineage>
</organism>
<comment type="subcellular location">
    <subcellularLocation>
        <location evidence="1">Nucleus</location>
    </subcellularLocation>
</comment>
<dbReference type="GO" id="GO:0043124">
    <property type="term" value="P:negative regulation of canonical NF-kappaB signal transduction"/>
    <property type="evidence" value="ECO:0007669"/>
    <property type="project" value="InterPro"/>
</dbReference>
<keyword evidence="5" id="KW-0539">Nucleus</keyword>
<dbReference type="Proteomes" id="UP000298061">
    <property type="component" value="Unassembled WGS sequence"/>
</dbReference>
<dbReference type="OrthoDB" id="412109at2759"/>
<evidence type="ECO:0000256" key="4">
    <source>
        <dbReference type="ARBA" id="ARBA00023043"/>
    </source>
</evidence>
<evidence type="ECO:0000256" key="1">
    <source>
        <dbReference type="ARBA" id="ARBA00004123"/>
    </source>
</evidence>
<evidence type="ECO:0000256" key="3">
    <source>
        <dbReference type="ARBA" id="ARBA00022737"/>
    </source>
</evidence>
<dbReference type="EMBL" id="SFCI01002210">
    <property type="protein sequence ID" value="TFY74234.1"/>
    <property type="molecule type" value="Genomic_DNA"/>
</dbReference>
<evidence type="ECO:0000256" key="6">
    <source>
        <dbReference type="SAM" id="Coils"/>
    </source>
</evidence>
<comment type="caution">
    <text evidence="8">The sequence shown here is derived from an EMBL/GenBank/DDBJ whole genome shotgun (WGS) entry which is preliminary data.</text>
</comment>
<accession>A0A4Y9ZIF6</accession>
<reference evidence="8 9" key="1">
    <citation type="submission" date="2019-02" db="EMBL/GenBank/DDBJ databases">
        <title>Genome sequencing of the rare red list fungi Hericium alpestre (H. flagellum).</title>
        <authorList>
            <person name="Buettner E."/>
            <person name="Kellner H."/>
        </authorList>
    </citation>
    <scope>NUCLEOTIDE SEQUENCE [LARGE SCALE GENOMIC DNA]</scope>
    <source>
        <strain evidence="8 9">DSM 108284</strain>
    </source>
</reference>
<dbReference type="GO" id="GO:0005634">
    <property type="term" value="C:nucleus"/>
    <property type="evidence" value="ECO:0007669"/>
    <property type="project" value="UniProtKB-SubCell"/>
</dbReference>
<evidence type="ECO:0008006" key="10">
    <source>
        <dbReference type="Google" id="ProtNLM"/>
    </source>
</evidence>
<gene>
    <name evidence="8" type="ORF">EWM64_g9778</name>
</gene>
<sequence length="194" mass="22793">AEVRRRADAMRQEEARRQAQAEFRRQYQDNLRRLQEDARRAAEAARREALHQEEAFRREELLRAREAELRAQAEATECISFLQVYEQKWAAVKATPMGPPTWTSVDVPWPLIPVPGLATVTRDIVEPFLFHPQRESIRGKTRKEVLRAEMLRWHPDKFNSRVACRVVEEHRDWVVHAGGDVAKILTEMMEEESR</sequence>
<evidence type="ECO:0000313" key="8">
    <source>
        <dbReference type="EMBL" id="TFY74234.1"/>
    </source>
</evidence>
<keyword evidence="2" id="KW-0597">Phosphoprotein</keyword>
<dbReference type="PANTHER" id="PTHR15263">
    <property type="entry name" value="I-KAPPA-B-LIKE PROTEIN IKBL"/>
    <property type="match status" value="1"/>
</dbReference>
<proteinExistence type="predicted"/>